<evidence type="ECO:0000313" key="1">
    <source>
        <dbReference type="EMBL" id="KAL1518571.1"/>
    </source>
</evidence>
<evidence type="ECO:0008006" key="3">
    <source>
        <dbReference type="Google" id="ProtNLM"/>
    </source>
</evidence>
<dbReference type="Gene3D" id="3.40.50.150">
    <property type="entry name" value="Vaccinia Virus protein VP39"/>
    <property type="match status" value="1"/>
</dbReference>
<sequence length="333" mass="36967">MRRRRRRHSAAACAALPHPLCYHHCRLFHHDPYPWLCNPPPPSNASRLERAFAAIAAIVRTHGTPDDAVVRRLQSVAAWPAQAEYYAAAARRPGVSTICEVGFNAGHSAVVLLEANPTARLEAFDTFNLPHSAATLAYVQRRFPGRVSAHKGLSRLTVPAARLRAPCDLVIIDGRHEFEFVLEDFVNFRAHVTPRSLFLFDDVCKHRGCESWMEGTAIHMGGPTLAVCELSRAGFVSTVETSFGGVRQWVLMRANLTAPYDRIELTEALDPRSASRVKRLPCAGHVPTTPRCSMRWTRRAAQIAWADESGVYGPRARSAQERMTYAPNCVPSV</sequence>
<dbReference type="Pfam" id="PF13578">
    <property type="entry name" value="Methyltransf_24"/>
    <property type="match status" value="1"/>
</dbReference>
<reference evidence="1 2" key="1">
    <citation type="journal article" date="2024" name="Science">
        <title>Giant polyketide synthase enzymes in the biosynthesis of giant marine polyether toxins.</title>
        <authorList>
            <person name="Fallon T.R."/>
            <person name="Shende V.V."/>
            <person name="Wierzbicki I.H."/>
            <person name="Pendleton A.L."/>
            <person name="Watervoot N.F."/>
            <person name="Auber R.P."/>
            <person name="Gonzalez D.J."/>
            <person name="Wisecaver J.H."/>
            <person name="Moore B.S."/>
        </authorList>
    </citation>
    <scope>NUCLEOTIDE SEQUENCE [LARGE SCALE GENOMIC DNA]</scope>
    <source>
        <strain evidence="1 2">12B1</strain>
    </source>
</reference>
<dbReference type="Proteomes" id="UP001515480">
    <property type="component" value="Unassembled WGS sequence"/>
</dbReference>
<keyword evidence="2" id="KW-1185">Reference proteome</keyword>
<dbReference type="InterPro" id="IPR029063">
    <property type="entry name" value="SAM-dependent_MTases_sf"/>
</dbReference>
<gene>
    <name evidence="1" type="ORF">AB1Y20_002859</name>
</gene>
<accession>A0AB34JAC4</accession>
<proteinExistence type="predicted"/>
<evidence type="ECO:0000313" key="2">
    <source>
        <dbReference type="Proteomes" id="UP001515480"/>
    </source>
</evidence>
<protein>
    <recommendedName>
        <fullName evidence="3">Class I SAM-dependent methyltransferase</fullName>
    </recommendedName>
</protein>
<name>A0AB34JAC4_PRYPA</name>
<dbReference type="AlphaFoldDB" id="A0AB34JAC4"/>
<dbReference type="SUPFAM" id="SSF53335">
    <property type="entry name" value="S-adenosyl-L-methionine-dependent methyltransferases"/>
    <property type="match status" value="1"/>
</dbReference>
<dbReference type="EMBL" id="JBGBPQ010000010">
    <property type="protein sequence ID" value="KAL1518571.1"/>
    <property type="molecule type" value="Genomic_DNA"/>
</dbReference>
<organism evidence="1 2">
    <name type="scientific">Prymnesium parvum</name>
    <name type="common">Toxic golden alga</name>
    <dbReference type="NCBI Taxonomy" id="97485"/>
    <lineage>
        <taxon>Eukaryota</taxon>
        <taxon>Haptista</taxon>
        <taxon>Haptophyta</taxon>
        <taxon>Prymnesiophyceae</taxon>
        <taxon>Prymnesiales</taxon>
        <taxon>Prymnesiaceae</taxon>
        <taxon>Prymnesium</taxon>
    </lineage>
</organism>
<comment type="caution">
    <text evidence="1">The sequence shown here is derived from an EMBL/GenBank/DDBJ whole genome shotgun (WGS) entry which is preliminary data.</text>
</comment>